<comment type="similarity">
    <text evidence="6">Belongs to the ThrE exporter (TC 2.A.79) family.</text>
</comment>
<evidence type="ECO:0000313" key="10">
    <source>
        <dbReference type="Proteomes" id="UP000516446"/>
    </source>
</evidence>
<dbReference type="GO" id="GO:0015744">
    <property type="term" value="P:succinate transport"/>
    <property type="evidence" value="ECO:0007669"/>
    <property type="project" value="TreeGrafter"/>
</dbReference>
<dbReference type="GO" id="GO:0005886">
    <property type="term" value="C:plasma membrane"/>
    <property type="evidence" value="ECO:0007669"/>
    <property type="project" value="UniProtKB-SubCell"/>
</dbReference>
<organism evidence="9 10">
    <name type="scientific">Weissella koreensis</name>
    <dbReference type="NCBI Taxonomy" id="165096"/>
    <lineage>
        <taxon>Bacteria</taxon>
        <taxon>Bacillati</taxon>
        <taxon>Bacillota</taxon>
        <taxon>Bacilli</taxon>
        <taxon>Lactobacillales</taxon>
        <taxon>Lactobacillaceae</taxon>
        <taxon>Weissella</taxon>
    </lineage>
</organism>
<dbReference type="Pfam" id="PF06738">
    <property type="entry name" value="ThrE"/>
    <property type="match status" value="1"/>
</dbReference>
<feature type="domain" description="Threonine/serine exporter-like N-terminal" evidence="8">
    <location>
        <begin position="16"/>
        <end position="248"/>
    </location>
</feature>
<sequence length="258" mass="28089">MDNKQSEQSIRERMEVMADAASLLLLGGAESFRIEETIEYIGTALELPVTCIVTLTSVSISANQIIATKVVKTRLSGFNLQTVDEVNNFSRKLTSHDMDFDEFKNEIQKIKKEVISFKGWQKVLAAGMVSLTPLLVNEANPNAYLAMFLVGAFSYFCFNQINKLSLNTYFSEFVGDMMIGLLAGVMASVFPKLGMHNIIFGAIMPLVPGLAITNALREIVDGQIISGIVRSIDAIFALVALSLGAAAGNFMIKLVFGG</sequence>
<dbReference type="RefSeq" id="WP_190275649.1">
    <property type="nucleotide sequence ID" value="NZ_CP043431.1"/>
</dbReference>
<feature type="transmembrane region" description="Helical" evidence="7">
    <location>
        <begin position="142"/>
        <end position="161"/>
    </location>
</feature>
<evidence type="ECO:0000256" key="4">
    <source>
        <dbReference type="ARBA" id="ARBA00022989"/>
    </source>
</evidence>
<keyword evidence="3 7" id="KW-0812">Transmembrane</keyword>
<accession>A0A7H1MLS4</accession>
<dbReference type="InterPro" id="IPR010619">
    <property type="entry name" value="ThrE-like_N"/>
</dbReference>
<name>A0A7H1MLS4_9LACO</name>
<dbReference type="PANTHER" id="PTHR34390">
    <property type="entry name" value="UPF0442 PROTEIN YJJB-RELATED"/>
    <property type="match status" value="1"/>
</dbReference>
<dbReference type="AlphaFoldDB" id="A0A7H1MLS4"/>
<gene>
    <name evidence="9" type="ORF">FY536_03525</name>
</gene>
<keyword evidence="10" id="KW-1185">Reference proteome</keyword>
<dbReference type="Proteomes" id="UP000516446">
    <property type="component" value="Chromosome"/>
</dbReference>
<evidence type="ECO:0000313" key="9">
    <source>
        <dbReference type="EMBL" id="QNT64410.1"/>
    </source>
</evidence>
<dbReference type="GO" id="GO:0022857">
    <property type="term" value="F:transmembrane transporter activity"/>
    <property type="evidence" value="ECO:0007669"/>
    <property type="project" value="InterPro"/>
</dbReference>
<feature type="transmembrane region" description="Helical" evidence="7">
    <location>
        <begin position="228"/>
        <end position="252"/>
    </location>
</feature>
<evidence type="ECO:0000256" key="6">
    <source>
        <dbReference type="ARBA" id="ARBA00034125"/>
    </source>
</evidence>
<evidence type="ECO:0000256" key="5">
    <source>
        <dbReference type="ARBA" id="ARBA00023136"/>
    </source>
</evidence>
<feature type="transmembrane region" description="Helical" evidence="7">
    <location>
        <begin position="173"/>
        <end position="191"/>
    </location>
</feature>
<evidence type="ECO:0000256" key="1">
    <source>
        <dbReference type="ARBA" id="ARBA00004651"/>
    </source>
</evidence>
<evidence type="ECO:0000256" key="2">
    <source>
        <dbReference type="ARBA" id="ARBA00022475"/>
    </source>
</evidence>
<evidence type="ECO:0000259" key="8">
    <source>
        <dbReference type="Pfam" id="PF06738"/>
    </source>
</evidence>
<dbReference type="InterPro" id="IPR050539">
    <property type="entry name" value="ThrE_Dicarb/AminoAcid_Exp"/>
</dbReference>
<keyword evidence="5 7" id="KW-0472">Membrane</keyword>
<protein>
    <submittedName>
        <fullName evidence="9">Threonine/serine exporter family protein</fullName>
    </submittedName>
</protein>
<dbReference type="EMBL" id="CP043431">
    <property type="protein sequence ID" value="QNT64410.1"/>
    <property type="molecule type" value="Genomic_DNA"/>
</dbReference>
<keyword evidence="2" id="KW-1003">Cell membrane</keyword>
<evidence type="ECO:0000256" key="7">
    <source>
        <dbReference type="SAM" id="Phobius"/>
    </source>
</evidence>
<proteinExistence type="inferred from homology"/>
<keyword evidence="4 7" id="KW-1133">Transmembrane helix</keyword>
<feature type="transmembrane region" description="Helical" evidence="7">
    <location>
        <begin position="197"/>
        <end position="216"/>
    </location>
</feature>
<comment type="subcellular location">
    <subcellularLocation>
        <location evidence="1">Cell membrane</location>
        <topology evidence="1">Multi-pass membrane protein</topology>
    </subcellularLocation>
</comment>
<dbReference type="PANTHER" id="PTHR34390:SF2">
    <property type="entry name" value="SUCCINATE TRANSPORTER SUBUNIT YJJP-RELATED"/>
    <property type="match status" value="1"/>
</dbReference>
<evidence type="ECO:0000256" key="3">
    <source>
        <dbReference type="ARBA" id="ARBA00022692"/>
    </source>
</evidence>
<reference evidence="9 10" key="1">
    <citation type="submission" date="2019-08" db="EMBL/GenBank/DDBJ databases">
        <authorList>
            <person name="Chang H.C."/>
            <person name="Mun S.Y."/>
        </authorList>
    </citation>
    <scope>NUCLEOTIDE SEQUENCE [LARGE SCALE GENOMIC DNA]</scope>
    <source>
        <strain evidence="9 10">SK</strain>
    </source>
</reference>